<dbReference type="Proteomes" id="UP000789375">
    <property type="component" value="Unassembled WGS sequence"/>
</dbReference>
<keyword evidence="2" id="KW-1185">Reference proteome</keyword>
<accession>A0A9N9BMR1</accession>
<comment type="caution">
    <text evidence="1">The sequence shown here is derived from an EMBL/GenBank/DDBJ whole genome shotgun (WGS) entry which is preliminary data.</text>
</comment>
<evidence type="ECO:0000313" key="1">
    <source>
        <dbReference type="EMBL" id="CAG8569731.1"/>
    </source>
</evidence>
<dbReference type="AlphaFoldDB" id="A0A9N9BMR1"/>
<organism evidence="1 2">
    <name type="scientific">Funneliformis mosseae</name>
    <name type="common">Endomycorrhizal fungus</name>
    <name type="synonym">Glomus mosseae</name>
    <dbReference type="NCBI Taxonomy" id="27381"/>
    <lineage>
        <taxon>Eukaryota</taxon>
        <taxon>Fungi</taxon>
        <taxon>Fungi incertae sedis</taxon>
        <taxon>Mucoromycota</taxon>
        <taxon>Glomeromycotina</taxon>
        <taxon>Glomeromycetes</taxon>
        <taxon>Glomerales</taxon>
        <taxon>Glomeraceae</taxon>
        <taxon>Funneliformis</taxon>
    </lineage>
</organism>
<name>A0A9N9BMR1_FUNMO</name>
<sequence length="590" mass="69204">MSAIDIAIESYLKIHYERCSLNDFLQKNASLVNEEFDDRTWYNKFSIWKNRFFTKAKQMISDEGLIKKNGVSSSSSMSCTYAGVVPVKCRDVKDTPAGLLLQLQNEEPRICFWKEVEHVQSVKSKQLKLKRKVDITSVDIFDKSTSQQGNEILNLYNDMSCEMIKKHSDEMNSSSSKEVSMKSNTMYYGQSNSNLKRSLDRITKDDFKNVENQINYKKKKENENMDKCVKNLLNEKQKCSKSMSNLIDNFQKYCADTKNEMTSNEIMDLKPTSEFVMRYTEEVDHIQVLKEVFEPVDKLFPDKGFYFLSEFFSEGCNYQKWQDKLETLLLPEEDPFLRKLKRFMFEILPIFFDVFEQLHDNPLKDHEMLEDEFMNTYIHPVLKKALAHFSGIRYVSGNKAIDASYYRKLIMNQKGNADRSDGIAYTTNEKHYEFCVTEGSKPYNVDFDKEIADYIQNARAGKDMLNFVVISEVKSKRVLPENFRVYMVQSYGLNLSFYFMDFLGTYRLFEVESCELPTDFIGVNLFPFFFRAIITWALMIGETDSEFQRTRNKRNSRYSNAHNLRALSEINHNQPRKDGTKKSLKMNKII</sequence>
<gene>
    <name evidence="1" type="ORF">FMOSSE_LOCUS7391</name>
</gene>
<reference evidence="1" key="1">
    <citation type="submission" date="2021-06" db="EMBL/GenBank/DDBJ databases">
        <authorList>
            <person name="Kallberg Y."/>
            <person name="Tangrot J."/>
            <person name="Rosling A."/>
        </authorList>
    </citation>
    <scope>NUCLEOTIDE SEQUENCE</scope>
    <source>
        <strain evidence="1">87-6 pot B 2015</strain>
    </source>
</reference>
<evidence type="ECO:0000313" key="2">
    <source>
        <dbReference type="Proteomes" id="UP000789375"/>
    </source>
</evidence>
<dbReference type="EMBL" id="CAJVPP010001714">
    <property type="protein sequence ID" value="CAG8569731.1"/>
    <property type="molecule type" value="Genomic_DNA"/>
</dbReference>
<proteinExistence type="predicted"/>
<protein>
    <submittedName>
        <fullName evidence="1">14676_t:CDS:1</fullName>
    </submittedName>
</protein>